<dbReference type="InterPro" id="IPR036259">
    <property type="entry name" value="MFS_trans_sf"/>
</dbReference>
<evidence type="ECO:0000256" key="5">
    <source>
        <dbReference type="ARBA" id="ARBA00022989"/>
    </source>
</evidence>
<accession>A0ABY8Y242</accession>
<protein>
    <submittedName>
        <fullName evidence="8">MFS transporter</fullName>
    </submittedName>
</protein>
<dbReference type="Pfam" id="PF07690">
    <property type="entry name" value="MFS_1"/>
    <property type="match status" value="1"/>
</dbReference>
<keyword evidence="3" id="KW-1003">Cell membrane</keyword>
<evidence type="ECO:0000313" key="9">
    <source>
        <dbReference type="Proteomes" id="UP001227101"/>
    </source>
</evidence>
<sequence>MTQPATYRDVFGNSEFRALWAAHVLSVAGDQLARVALTVLVFDRTRSAGWAALTYAVTFVPDLIGGAALSVVADRYSRRAVMVTADLARAALVGAMVIPGLSLISQIALLIGVQLLAVPFGAARTAALPDILRGDQLTVGIGLISMTYQFALVLGFGAGAAVVTGLGTTGALLVDSATFVVSALVIRLGVGPHRPVARSDAERRLPHSRSIAAGVRLVAHDRRLRVLLGIACLSGFYVVAEGLAVPYSAEIGAGTLGAGWLLAANPLGTVIGMLLLKRIQPERRLALLGPLAVITCALLVPTWWAPGLGLTVVLWAVSGAASAHDMITNSAYVQAAPEHARAQAVGLAVAALRASQGIAIVMAGLLAQVLEPSKVIALAALGGVVAACAATLSWSRAVSPQRAPRGETDESMSG</sequence>
<dbReference type="RefSeq" id="WP_285459638.1">
    <property type="nucleotide sequence ID" value="NZ_CP127173.1"/>
</dbReference>
<dbReference type="Proteomes" id="UP001227101">
    <property type="component" value="Chromosome"/>
</dbReference>
<dbReference type="SUPFAM" id="SSF103473">
    <property type="entry name" value="MFS general substrate transporter"/>
    <property type="match status" value="1"/>
</dbReference>
<keyword evidence="4 7" id="KW-0812">Transmembrane</keyword>
<feature type="transmembrane region" description="Helical" evidence="7">
    <location>
        <begin position="344"/>
        <end position="369"/>
    </location>
</feature>
<comment type="subcellular location">
    <subcellularLocation>
        <location evidence="1">Cell membrane</location>
        <topology evidence="1">Multi-pass membrane protein</topology>
    </subcellularLocation>
</comment>
<feature type="transmembrane region" description="Helical" evidence="7">
    <location>
        <begin position="285"/>
        <end position="306"/>
    </location>
</feature>
<keyword evidence="9" id="KW-1185">Reference proteome</keyword>
<gene>
    <name evidence="8" type="ORF">QP939_04055</name>
</gene>
<evidence type="ECO:0000256" key="4">
    <source>
        <dbReference type="ARBA" id="ARBA00022692"/>
    </source>
</evidence>
<dbReference type="CDD" id="cd06173">
    <property type="entry name" value="MFS_MefA_like"/>
    <property type="match status" value="1"/>
</dbReference>
<reference evidence="8 9" key="1">
    <citation type="submission" date="2023-06" db="EMBL/GenBank/DDBJ databases">
        <authorList>
            <person name="Oyuntsetseg B."/>
            <person name="Kim S.B."/>
        </authorList>
    </citation>
    <scope>NUCLEOTIDE SEQUENCE [LARGE SCALE GENOMIC DNA]</scope>
    <source>
        <strain evidence="8 9">2-2</strain>
    </source>
</reference>
<feature type="transmembrane region" description="Helical" evidence="7">
    <location>
        <begin position="92"/>
        <end position="118"/>
    </location>
</feature>
<keyword evidence="2" id="KW-0813">Transport</keyword>
<feature type="transmembrane region" description="Helical" evidence="7">
    <location>
        <begin position="375"/>
        <end position="395"/>
    </location>
</feature>
<evidence type="ECO:0000256" key="7">
    <source>
        <dbReference type="SAM" id="Phobius"/>
    </source>
</evidence>
<evidence type="ECO:0000256" key="6">
    <source>
        <dbReference type="ARBA" id="ARBA00023136"/>
    </source>
</evidence>
<evidence type="ECO:0000256" key="1">
    <source>
        <dbReference type="ARBA" id="ARBA00004651"/>
    </source>
</evidence>
<dbReference type="InterPro" id="IPR011701">
    <property type="entry name" value="MFS"/>
</dbReference>
<dbReference type="PANTHER" id="PTHR43266:SF2">
    <property type="entry name" value="MAJOR FACILITATOR SUPERFAMILY (MFS) PROFILE DOMAIN-CONTAINING PROTEIN"/>
    <property type="match status" value="1"/>
</dbReference>
<feature type="transmembrane region" description="Helical" evidence="7">
    <location>
        <begin position="226"/>
        <end position="245"/>
    </location>
</feature>
<keyword evidence="5 7" id="KW-1133">Transmembrane helix</keyword>
<proteinExistence type="predicted"/>
<name>A0ABY8Y242_9PSEU</name>
<evidence type="ECO:0000256" key="2">
    <source>
        <dbReference type="ARBA" id="ARBA00022448"/>
    </source>
</evidence>
<dbReference type="Gene3D" id="1.20.1250.20">
    <property type="entry name" value="MFS general substrate transporter like domains"/>
    <property type="match status" value="1"/>
</dbReference>
<evidence type="ECO:0000313" key="8">
    <source>
        <dbReference type="EMBL" id="WIV61919.1"/>
    </source>
</evidence>
<feature type="transmembrane region" description="Helical" evidence="7">
    <location>
        <begin position="49"/>
        <end position="72"/>
    </location>
</feature>
<feature type="transmembrane region" description="Helical" evidence="7">
    <location>
        <begin position="257"/>
        <end position="276"/>
    </location>
</feature>
<dbReference type="EMBL" id="CP127173">
    <property type="protein sequence ID" value="WIV61919.1"/>
    <property type="molecule type" value="Genomic_DNA"/>
</dbReference>
<keyword evidence="6 7" id="KW-0472">Membrane</keyword>
<organism evidence="8 9">
    <name type="scientific">Amycolatopsis nalaikhensis</name>
    <dbReference type="NCBI Taxonomy" id="715472"/>
    <lineage>
        <taxon>Bacteria</taxon>
        <taxon>Bacillati</taxon>
        <taxon>Actinomycetota</taxon>
        <taxon>Actinomycetes</taxon>
        <taxon>Pseudonocardiales</taxon>
        <taxon>Pseudonocardiaceae</taxon>
        <taxon>Amycolatopsis</taxon>
    </lineage>
</organism>
<feature type="transmembrane region" description="Helical" evidence="7">
    <location>
        <begin position="139"/>
        <end position="163"/>
    </location>
</feature>
<dbReference type="PANTHER" id="PTHR43266">
    <property type="entry name" value="MACROLIDE-EFFLUX PROTEIN"/>
    <property type="match status" value="1"/>
</dbReference>
<evidence type="ECO:0000256" key="3">
    <source>
        <dbReference type="ARBA" id="ARBA00022475"/>
    </source>
</evidence>
<feature type="transmembrane region" description="Helical" evidence="7">
    <location>
        <begin position="312"/>
        <end position="332"/>
    </location>
</feature>